<dbReference type="EMBL" id="JASJQH010008868">
    <property type="protein sequence ID" value="KAK9686229.1"/>
    <property type="molecule type" value="Genomic_DNA"/>
</dbReference>
<organism evidence="1 2">
    <name type="scientific">Basidiobolus ranarum</name>
    <dbReference type="NCBI Taxonomy" id="34480"/>
    <lineage>
        <taxon>Eukaryota</taxon>
        <taxon>Fungi</taxon>
        <taxon>Fungi incertae sedis</taxon>
        <taxon>Zoopagomycota</taxon>
        <taxon>Entomophthoromycotina</taxon>
        <taxon>Basidiobolomycetes</taxon>
        <taxon>Basidiobolales</taxon>
        <taxon>Basidiobolaceae</taxon>
        <taxon>Basidiobolus</taxon>
    </lineage>
</organism>
<proteinExistence type="predicted"/>
<sequence length="117" mass="13050">MFNSYILRSSRQVANHANHIARQGERIDPNAAVAVMKKTQQVKETLKKGAEDAKRVSVEESSVEMLAPKSKVAPHLPLRLSTQKMKCGVPYVRASHEPTSNLNHSEPIPLVVMLPYH</sequence>
<gene>
    <name evidence="1" type="ORF">K7432_015230</name>
</gene>
<comment type="caution">
    <text evidence="1">The sequence shown here is derived from an EMBL/GenBank/DDBJ whole genome shotgun (WGS) entry which is preliminary data.</text>
</comment>
<reference evidence="1 2" key="1">
    <citation type="submission" date="2023-04" db="EMBL/GenBank/DDBJ databases">
        <title>Genome of Basidiobolus ranarum AG-B5.</title>
        <authorList>
            <person name="Stajich J.E."/>
            <person name="Carter-House D."/>
            <person name="Gryganskyi A."/>
        </authorList>
    </citation>
    <scope>NUCLEOTIDE SEQUENCE [LARGE SCALE GENOMIC DNA]</scope>
    <source>
        <strain evidence="1 2">AG-B5</strain>
    </source>
</reference>
<name>A0ABR2VND7_9FUNG</name>
<accession>A0ABR2VND7</accession>
<evidence type="ECO:0000313" key="1">
    <source>
        <dbReference type="EMBL" id="KAK9686229.1"/>
    </source>
</evidence>
<evidence type="ECO:0000313" key="2">
    <source>
        <dbReference type="Proteomes" id="UP001479436"/>
    </source>
</evidence>
<dbReference type="Proteomes" id="UP001479436">
    <property type="component" value="Unassembled WGS sequence"/>
</dbReference>
<keyword evidence="2" id="KW-1185">Reference proteome</keyword>
<protein>
    <submittedName>
        <fullName evidence="1">Uncharacterized protein</fullName>
    </submittedName>
</protein>